<reference evidence="5 6" key="2">
    <citation type="submission" date="2016-08" db="EMBL/GenBank/DDBJ databases">
        <title>Pervasive Adenine N6-methylation of Active Genes in Fungi.</title>
        <authorList>
            <consortium name="DOE Joint Genome Institute"/>
            <person name="Mondo S.J."/>
            <person name="Dannebaum R.O."/>
            <person name="Kuo R.C."/>
            <person name="Labutti K."/>
            <person name="Haridas S."/>
            <person name="Kuo A."/>
            <person name="Salamov A."/>
            <person name="Ahrendt S.R."/>
            <person name="Lipzen A."/>
            <person name="Sullivan W."/>
            <person name="Andreopoulos W.B."/>
            <person name="Clum A."/>
            <person name="Lindquist E."/>
            <person name="Daum C."/>
            <person name="Ramamoorthy G.K."/>
            <person name="Gryganskyi A."/>
            <person name="Culley D."/>
            <person name="Magnuson J.K."/>
            <person name="James T.Y."/>
            <person name="O'Malley M.A."/>
            <person name="Stajich J.E."/>
            <person name="Spatafora J.W."/>
            <person name="Visel A."/>
            <person name="Grigoriev I.V."/>
        </authorList>
    </citation>
    <scope>NUCLEOTIDE SEQUENCE [LARGE SCALE GENOMIC DNA]</scope>
    <source>
        <strain evidence="6">finn</strain>
    </source>
</reference>
<evidence type="ECO:0000256" key="3">
    <source>
        <dbReference type="ARBA" id="ARBA00022679"/>
    </source>
</evidence>
<keyword evidence="6" id="KW-1185">Reference proteome</keyword>
<keyword evidence="2" id="KW-0637">Prenyltransferase</keyword>
<dbReference type="GO" id="GO:0008318">
    <property type="term" value="F:protein prenyltransferase activity"/>
    <property type="evidence" value="ECO:0007669"/>
    <property type="project" value="InterPro"/>
</dbReference>
<comment type="similarity">
    <text evidence="1">Belongs to the protein prenyltransferase subunit alpha family.</text>
</comment>
<reference evidence="5 6" key="1">
    <citation type="submission" date="2016-08" db="EMBL/GenBank/DDBJ databases">
        <title>Genomes of anaerobic fungi encode conserved fungal cellulosomes for biomass hydrolysis.</title>
        <authorList>
            <consortium name="DOE Joint Genome Institute"/>
            <person name="Haitjema C.H."/>
            <person name="Gilmore S.P."/>
            <person name="Henske J.K."/>
            <person name="Solomon K.V."/>
            <person name="De Groot R."/>
            <person name="Kuo A."/>
            <person name="Mondo S.J."/>
            <person name="Salamov A.A."/>
            <person name="Labutti K."/>
            <person name="Zhao Z."/>
            <person name="Chiniquy J."/>
            <person name="Barry K."/>
            <person name="Brewer H.M."/>
            <person name="Purvine S.O."/>
            <person name="Wright A.T."/>
            <person name="Boxma B."/>
            <person name="Van Alen T."/>
            <person name="Hackstein J.H."/>
            <person name="Baker S.E."/>
            <person name="Grigoriev I.V."/>
            <person name="O'Malley M.A."/>
        </authorList>
    </citation>
    <scope>NUCLEOTIDE SEQUENCE [LARGE SCALE GENOMIC DNA]</scope>
    <source>
        <strain evidence="6">finn</strain>
    </source>
</reference>
<dbReference type="PROSITE" id="PS51147">
    <property type="entry name" value="PFTA"/>
    <property type="match status" value="1"/>
</dbReference>
<proteinExistence type="inferred from homology"/>
<dbReference type="PANTHER" id="PTHR11129:SF3">
    <property type="entry name" value="PROTEIN PRENYLTRANSFERASE ALPHA SUBUNIT REPEAT-CONTAINING PROTEIN 1"/>
    <property type="match status" value="1"/>
</dbReference>
<dbReference type="SUPFAM" id="SSF48439">
    <property type="entry name" value="Protein prenylyltransferase"/>
    <property type="match status" value="1"/>
</dbReference>
<keyword evidence="3 5" id="KW-0808">Transferase</keyword>
<dbReference type="Pfam" id="PF01239">
    <property type="entry name" value="PPTA"/>
    <property type="match status" value="2"/>
</dbReference>
<organism evidence="5 6">
    <name type="scientific">Piromyces finnis</name>
    <dbReference type="NCBI Taxonomy" id="1754191"/>
    <lineage>
        <taxon>Eukaryota</taxon>
        <taxon>Fungi</taxon>
        <taxon>Fungi incertae sedis</taxon>
        <taxon>Chytridiomycota</taxon>
        <taxon>Chytridiomycota incertae sedis</taxon>
        <taxon>Neocallimastigomycetes</taxon>
        <taxon>Neocallimastigales</taxon>
        <taxon>Neocallimastigaceae</taxon>
        <taxon>Piromyces</taxon>
    </lineage>
</organism>
<evidence type="ECO:0000313" key="5">
    <source>
        <dbReference type="EMBL" id="ORX43818.1"/>
    </source>
</evidence>
<dbReference type="Proteomes" id="UP000193719">
    <property type="component" value="Unassembled WGS sequence"/>
</dbReference>
<dbReference type="Gene3D" id="1.25.40.120">
    <property type="entry name" value="Protein prenylyltransferase"/>
    <property type="match status" value="1"/>
</dbReference>
<dbReference type="OrthoDB" id="1924260at2759"/>
<dbReference type="EMBL" id="MCFH01000050">
    <property type="protein sequence ID" value="ORX43818.1"/>
    <property type="molecule type" value="Genomic_DNA"/>
</dbReference>
<dbReference type="STRING" id="1754191.A0A1Y1V1C7"/>
<evidence type="ECO:0000256" key="1">
    <source>
        <dbReference type="ARBA" id="ARBA00006734"/>
    </source>
</evidence>
<dbReference type="AlphaFoldDB" id="A0A1Y1V1C7"/>
<gene>
    <name evidence="5" type="ORF">BCR36DRAFT_335589</name>
</gene>
<accession>A0A1Y1V1C7</accession>
<sequence>MDAETIYITLKKIITTENLIEESFVPKEGDGTYKPFVFIENCLGIPFPIVPKILEFLKKKFVELRKKKNYEEIDYCTQCILLINGEYITAWNERKKLIKLGYIKPEYDLSLTKLCLTKHPKSSHLWYHRQWILKNYPPLINYNNEFIIIDNAVNRYSTNYFSWNHRIFLLDYMDKENLIEELKAFQNKIYKHISDHAGWNYLLIILKKLVIYPSSNKNTYKKEIQQLLSEHIEFVKKQLMDFPGHETIWYYQRLLSGFIYQNKEILYEHCEKEIQSFYDKEIEFLNKTYLNENNSNAMIIEEKLALQYKLWLFIHHHKNTAKPNYSTLKTEIENYQMMSDDKSINYLLDIISNIQNFKINV</sequence>
<evidence type="ECO:0000256" key="2">
    <source>
        <dbReference type="ARBA" id="ARBA00022602"/>
    </source>
</evidence>
<keyword evidence="4" id="KW-0677">Repeat</keyword>
<evidence type="ECO:0000256" key="4">
    <source>
        <dbReference type="ARBA" id="ARBA00022737"/>
    </source>
</evidence>
<dbReference type="GO" id="GO:0005737">
    <property type="term" value="C:cytoplasm"/>
    <property type="evidence" value="ECO:0007669"/>
    <property type="project" value="TreeGrafter"/>
</dbReference>
<evidence type="ECO:0000313" key="6">
    <source>
        <dbReference type="Proteomes" id="UP000193719"/>
    </source>
</evidence>
<dbReference type="InterPro" id="IPR002088">
    <property type="entry name" value="Prenyl_trans_a"/>
</dbReference>
<dbReference type="PANTHER" id="PTHR11129">
    <property type="entry name" value="PROTEIN FARNESYLTRANSFERASE ALPHA SUBUNIT/RAB GERANYLGERANYL TRANSFERASE ALPHA SUBUNIT"/>
    <property type="match status" value="1"/>
</dbReference>
<comment type="caution">
    <text evidence="5">The sequence shown here is derived from an EMBL/GenBank/DDBJ whole genome shotgun (WGS) entry which is preliminary data.</text>
</comment>
<name>A0A1Y1V1C7_9FUNG</name>
<protein>
    <submittedName>
        <fullName evidence="5">Protein prenylyltransferase</fullName>
    </submittedName>
</protein>